<dbReference type="AlphaFoldDB" id="A0A0B8PPM5"/>
<reference evidence="1 2" key="2">
    <citation type="submission" date="2015-01" db="EMBL/GenBank/DDBJ databases">
        <authorList>
            <consortium name="NBRP consortium"/>
            <person name="Sawabe T."/>
            <person name="Meirelles P."/>
            <person name="Feng G."/>
            <person name="Sayaka M."/>
            <person name="Hattori M."/>
            <person name="Ohkuma M."/>
        </authorList>
    </citation>
    <scope>NUCLEOTIDE SEQUENCE [LARGE SCALE GENOMIC DNA]</scope>
    <source>
        <strain evidence="1 2">JCM19232</strain>
    </source>
</reference>
<accession>A0A0B8PPM5</accession>
<evidence type="ECO:0000313" key="2">
    <source>
        <dbReference type="Proteomes" id="UP000031670"/>
    </source>
</evidence>
<gene>
    <name evidence="1" type="ORF">JCM19232_4341</name>
</gene>
<name>A0A0B8PPM5_9VIBR</name>
<dbReference type="Proteomes" id="UP000031670">
    <property type="component" value="Unassembled WGS sequence"/>
</dbReference>
<proteinExistence type="predicted"/>
<evidence type="ECO:0000313" key="1">
    <source>
        <dbReference type="EMBL" id="GAM64649.1"/>
    </source>
</evidence>
<organism evidence="1 2">
    <name type="scientific">Vibrio ishigakensis</name>
    <dbReference type="NCBI Taxonomy" id="1481914"/>
    <lineage>
        <taxon>Bacteria</taxon>
        <taxon>Pseudomonadati</taxon>
        <taxon>Pseudomonadota</taxon>
        <taxon>Gammaproteobacteria</taxon>
        <taxon>Vibrionales</taxon>
        <taxon>Vibrionaceae</taxon>
        <taxon>Vibrio</taxon>
    </lineage>
</organism>
<dbReference type="EMBL" id="BBSA01000014">
    <property type="protein sequence ID" value="GAM64649.1"/>
    <property type="molecule type" value="Genomic_DNA"/>
</dbReference>
<comment type="caution">
    <text evidence="1">The sequence shown here is derived from an EMBL/GenBank/DDBJ whole genome shotgun (WGS) entry which is preliminary data.</text>
</comment>
<reference evidence="1 2" key="1">
    <citation type="submission" date="2015-01" db="EMBL/GenBank/DDBJ databases">
        <title>Vibrio sp. C5 JCM 19232 whole genome shotgun sequence.</title>
        <authorList>
            <person name="Sawabe T."/>
            <person name="Meirelles P."/>
            <person name="Feng G."/>
            <person name="Sayaka M."/>
            <person name="Hattori M."/>
            <person name="Ohkuma M."/>
        </authorList>
    </citation>
    <scope>NUCLEOTIDE SEQUENCE [LARGE SCALE GENOMIC DNA]</scope>
    <source>
        <strain evidence="1 2">JCM19232</strain>
    </source>
</reference>
<sequence length="45" mass="5353">MQANKYSLPKQEPFLGKEESEAVWSGLVTNLHLLWWKVRRLEARI</sequence>
<protein>
    <submittedName>
        <fullName evidence="1">Uncharacterized protein</fullName>
    </submittedName>
</protein>